<name>A0A9W9PY98_9EURO</name>
<dbReference type="Gene3D" id="2.70.50.70">
    <property type="match status" value="1"/>
</dbReference>
<organism evidence="3 4">
    <name type="scientific">Penicillium atrosanguineum</name>
    <dbReference type="NCBI Taxonomy" id="1132637"/>
    <lineage>
        <taxon>Eukaryota</taxon>
        <taxon>Fungi</taxon>
        <taxon>Dikarya</taxon>
        <taxon>Ascomycota</taxon>
        <taxon>Pezizomycotina</taxon>
        <taxon>Eurotiomycetes</taxon>
        <taxon>Eurotiomycetidae</taxon>
        <taxon>Eurotiales</taxon>
        <taxon>Aspergillaceae</taxon>
        <taxon>Penicillium</taxon>
    </lineage>
</organism>
<feature type="chain" id="PRO_5041197602" evidence="2">
    <location>
        <begin position="26"/>
        <end position="296"/>
    </location>
</feature>
<evidence type="ECO:0000313" key="4">
    <source>
        <dbReference type="Proteomes" id="UP001147746"/>
    </source>
</evidence>
<dbReference type="AlphaFoldDB" id="A0A9W9PY98"/>
<proteinExistence type="predicted"/>
<sequence>MYISKTAHFLLELAALVATHGYVSSIEVDGKTYGGYLVDTYYYESDPPELMPWSTNSTDDYYVAPTAYNTLISSSLSPYEARWLGQASQSGTLGESLYKDTDLGTYVNIWQTVSTYTILGPALHTAGSVSTATSTVASTTATTATAATAATVTSVPKTSTAEISATEASASSKTTAVFTPHAQANGAAPGNVQAPNGQIDQGQSSKPARSTAATSTSSTSPAASGVLSESCSQEDSCHCNGGTAFQRCVNGEWDASQSVASGTKCDSGVSEYPIILVLKKHSESIHLRRQAIHSHA</sequence>
<keyword evidence="2" id="KW-0732">Signal</keyword>
<evidence type="ECO:0000256" key="2">
    <source>
        <dbReference type="SAM" id="SignalP"/>
    </source>
</evidence>
<dbReference type="PANTHER" id="PTHR33353:SF34">
    <property type="entry name" value="ENDO-BETA-1,4-GLUCANASE D"/>
    <property type="match status" value="1"/>
</dbReference>
<feature type="compositionally biased region" description="Polar residues" evidence="1">
    <location>
        <begin position="193"/>
        <end position="203"/>
    </location>
</feature>
<evidence type="ECO:0000256" key="1">
    <source>
        <dbReference type="SAM" id="MobiDB-lite"/>
    </source>
</evidence>
<feature type="compositionally biased region" description="Low complexity" evidence="1">
    <location>
        <begin position="204"/>
        <end position="224"/>
    </location>
</feature>
<feature type="signal peptide" evidence="2">
    <location>
        <begin position="1"/>
        <end position="25"/>
    </location>
</feature>
<protein>
    <submittedName>
        <fullName evidence="3">Endoglucanase-4</fullName>
    </submittedName>
</protein>
<comment type="caution">
    <text evidence="3">The sequence shown here is derived from an EMBL/GenBank/DDBJ whole genome shotgun (WGS) entry which is preliminary data.</text>
</comment>
<dbReference type="EMBL" id="JAPZBO010000005">
    <property type="protein sequence ID" value="KAJ5315838.1"/>
    <property type="molecule type" value="Genomic_DNA"/>
</dbReference>
<gene>
    <name evidence="3" type="ORF">N7476_006145</name>
</gene>
<accession>A0A9W9PY98</accession>
<reference evidence="3" key="2">
    <citation type="journal article" date="2023" name="IMA Fungus">
        <title>Comparative genomic study of the Penicillium genus elucidates a diverse pangenome and 15 lateral gene transfer events.</title>
        <authorList>
            <person name="Petersen C."/>
            <person name="Sorensen T."/>
            <person name="Nielsen M.R."/>
            <person name="Sondergaard T.E."/>
            <person name="Sorensen J.L."/>
            <person name="Fitzpatrick D.A."/>
            <person name="Frisvad J.C."/>
            <person name="Nielsen K.L."/>
        </authorList>
    </citation>
    <scope>NUCLEOTIDE SEQUENCE</scope>
    <source>
        <strain evidence="3">IBT 21472</strain>
    </source>
</reference>
<dbReference type="Proteomes" id="UP001147746">
    <property type="component" value="Unassembled WGS sequence"/>
</dbReference>
<dbReference type="InterPro" id="IPR049892">
    <property type="entry name" value="AA9"/>
</dbReference>
<dbReference type="PANTHER" id="PTHR33353">
    <property type="entry name" value="PUTATIVE (AFU_ORTHOLOGUE AFUA_1G12560)-RELATED"/>
    <property type="match status" value="1"/>
</dbReference>
<feature type="region of interest" description="Disordered" evidence="1">
    <location>
        <begin position="183"/>
        <end position="227"/>
    </location>
</feature>
<evidence type="ECO:0000313" key="3">
    <source>
        <dbReference type="EMBL" id="KAJ5315838.1"/>
    </source>
</evidence>
<reference evidence="3" key="1">
    <citation type="submission" date="2022-12" db="EMBL/GenBank/DDBJ databases">
        <authorList>
            <person name="Petersen C."/>
        </authorList>
    </citation>
    <scope>NUCLEOTIDE SEQUENCE</scope>
    <source>
        <strain evidence="3">IBT 21472</strain>
    </source>
</reference>
<keyword evidence="4" id="KW-1185">Reference proteome</keyword>